<evidence type="ECO:0000256" key="2">
    <source>
        <dbReference type="SAM" id="SignalP"/>
    </source>
</evidence>
<evidence type="ECO:0000313" key="3">
    <source>
        <dbReference type="EMBL" id="WPB85387.1"/>
    </source>
</evidence>
<dbReference type="RefSeq" id="WP_318649356.1">
    <property type="nucleotide sequence ID" value="NZ_CP137852.1"/>
</dbReference>
<evidence type="ECO:0000256" key="1">
    <source>
        <dbReference type="SAM" id="Coils"/>
    </source>
</evidence>
<dbReference type="EMBL" id="CP137852">
    <property type="protein sequence ID" value="WPB85387.1"/>
    <property type="molecule type" value="Genomic_DNA"/>
</dbReference>
<organism evidence="3 4">
    <name type="scientific">Sediminicoccus rosea</name>
    <dbReference type="NCBI Taxonomy" id="1225128"/>
    <lineage>
        <taxon>Bacteria</taxon>
        <taxon>Pseudomonadati</taxon>
        <taxon>Pseudomonadota</taxon>
        <taxon>Alphaproteobacteria</taxon>
        <taxon>Acetobacterales</taxon>
        <taxon>Roseomonadaceae</taxon>
        <taxon>Sediminicoccus</taxon>
    </lineage>
</organism>
<protein>
    <submittedName>
        <fullName evidence="3">Uncharacterized protein</fullName>
    </submittedName>
</protein>
<keyword evidence="1" id="KW-0175">Coiled coil</keyword>
<keyword evidence="4" id="KW-1185">Reference proteome</keyword>
<reference evidence="3 4" key="1">
    <citation type="submission" date="2023-11" db="EMBL/GenBank/DDBJ databases">
        <title>Arctic aerobic anoxygenic photoheterotroph Sediminicoccus rosea KRV36 adapts its photosynthesis to long days of polar summer.</title>
        <authorList>
            <person name="Tomasch J."/>
            <person name="Kopejtka K."/>
            <person name="Bily T."/>
            <person name="Gardiner A.T."/>
            <person name="Gardian Z."/>
            <person name="Shivaramu S."/>
            <person name="Koblizek M."/>
            <person name="Engelhardt F."/>
            <person name="Kaftan D."/>
        </authorList>
    </citation>
    <scope>NUCLEOTIDE SEQUENCE [LARGE SCALE GENOMIC DNA]</scope>
    <source>
        <strain evidence="3 4">R-30</strain>
    </source>
</reference>
<accession>A0ABZ0PIT1</accession>
<feature type="chain" id="PRO_5046212813" evidence="2">
    <location>
        <begin position="28"/>
        <end position="354"/>
    </location>
</feature>
<evidence type="ECO:0000313" key="4">
    <source>
        <dbReference type="Proteomes" id="UP001305521"/>
    </source>
</evidence>
<feature type="signal peptide" evidence="2">
    <location>
        <begin position="1"/>
        <end position="27"/>
    </location>
</feature>
<name>A0ABZ0PIT1_9PROT</name>
<dbReference type="Proteomes" id="UP001305521">
    <property type="component" value="Chromosome"/>
</dbReference>
<feature type="coiled-coil region" evidence="1">
    <location>
        <begin position="291"/>
        <end position="350"/>
    </location>
</feature>
<sequence>MRSHHVTLTRPALRAAALALFAAPLLAAAPAAAVEYDGNWQFTMSCTASGNQAAFTERFTAPVTQNAATRSRSGRTAQGLDESSRFNARIENGQMTATVERSRGNDRWSLRFAGPATSDTRFDLAGGIFSGDRQLRTCRLVAEAVSSAPGSLAATAPARAEAARQQLALAVAALAALEANAAAEIQALRTDLDLARFESVAMRAELDQRGAAIQALETRLRTAEGVATQAQAALTQAVATATAEIGQRDQRLAAAAGERTALQTRLTAAEAAVAPTQAQAQAQAQAAGTERTALQGRLTAAEAALAQAQSAATAERTALQGRLTAAEAAAAQLRTALETAQRELTEARAAQPPR</sequence>
<keyword evidence="2" id="KW-0732">Signal</keyword>
<gene>
    <name evidence="3" type="ORF">R9Z33_00600</name>
</gene>
<proteinExistence type="predicted"/>